<name>A0AAV7VSA0_PLEWA</name>
<comment type="caution">
    <text evidence="1">The sequence shown here is derived from an EMBL/GenBank/DDBJ whole genome shotgun (WGS) entry which is preliminary data.</text>
</comment>
<evidence type="ECO:0000313" key="1">
    <source>
        <dbReference type="EMBL" id="KAJ1204178.1"/>
    </source>
</evidence>
<evidence type="ECO:0000313" key="2">
    <source>
        <dbReference type="Proteomes" id="UP001066276"/>
    </source>
</evidence>
<sequence>MRKELPAELTAPVENRGCVRFTPSPQRPHCSTRLRGSPYRLIQRSRAGLRRWACPVSRTLEHSHTRCSIHEVDSCGQDHRVMWSSVRLTPSSPVLLRFSTAPHLGGLRRGPSN</sequence>
<organism evidence="1 2">
    <name type="scientific">Pleurodeles waltl</name>
    <name type="common">Iberian ribbed newt</name>
    <dbReference type="NCBI Taxonomy" id="8319"/>
    <lineage>
        <taxon>Eukaryota</taxon>
        <taxon>Metazoa</taxon>
        <taxon>Chordata</taxon>
        <taxon>Craniata</taxon>
        <taxon>Vertebrata</taxon>
        <taxon>Euteleostomi</taxon>
        <taxon>Amphibia</taxon>
        <taxon>Batrachia</taxon>
        <taxon>Caudata</taxon>
        <taxon>Salamandroidea</taxon>
        <taxon>Salamandridae</taxon>
        <taxon>Pleurodelinae</taxon>
        <taxon>Pleurodeles</taxon>
    </lineage>
</organism>
<gene>
    <name evidence="1" type="ORF">NDU88_007959</name>
</gene>
<proteinExistence type="predicted"/>
<dbReference type="EMBL" id="JANPWB010000003">
    <property type="protein sequence ID" value="KAJ1204178.1"/>
    <property type="molecule type" value="Genomic_DNA"/>
</dbReference>
<protein>
    <submittedName>
        <fullName evidence="1">Uncharacterized protein</fullName>
    </submittedName>
</protein>
<dbReference type="AlphaFoldDB" id="A0AAV7VSA0"/>
<reference evidence="1" key="1">
    <citation type="journal article" date="2022" name="bioRxiv">
        <title>Sequencing and chromosome-scale assembly of the giantPleurodeles waltlgenome.</title>
        <authorList>
            <person name="Brown T."/>
            <person name="Elewa A."/>
            <person name="Iarovenko S."/>
            <person name="Subramanian E."/>
            <person name="Araus A.J."/>
            <person name="Petzold A."/>
            <person name="Susuki M."/>
            <person name="Suzuki K.-i.T."/>
            <person name="Hayashi T."/>
            <person name="Toyoda A."/>
            <person name="Oliveira C."/>
            <person name="Osipova E."/>
            <person name="Leigh N.D."/>
            <person name="Simon A."/>
            <person name="Yun M.H."/>
        </authorList>
    </citation>
    <scope>NUCLEOTIDE SEQUENCE</scope>
    <source>
        <strain evidence="1">20211129_DDA</strain>
        <tissue evidence="1">Liver</tissue>
    </source>
</reference>
<keyword evidence="2" id="KW-1185">Reference proteome</keyword>
<accession>A0AAV7VSA0</accession>
<dbReference type="Proteomes" id="UP001066276">
    <property type="component" value="Chromosome 2_1"/>
</dbReference>